<keyword evidence="1" id="KW-0732">Signal</keyword>
<proteinExistence type="predicted"/>
<evidence type="ECO:0000313" key="2">
    <source>
        <dbReference type="EMBL" id="MDC8757045.1"/>
    </source>
</evidence>
<protein>
    <submittedName>
        <fullName evidence="2">Transporter substrate-binding domain-containing protein</fullName>
    </submittedName>
</protein>
<comment type="caution">
    <text evidence="2">The sequence shown here is derived from an EMBL/GenBank/DDBJ whole genome shotgun (WGS) entry which is preliminary data.</text>
</comment>
<feature type="signal peptide" evidence="1">
    <location>
        <begin position="1"/>
        <end position="21"/>
    </location>
</feature>
<gene>
    <name evidence="2" type="ORF">OIK44_05505</name>
</gene>
<dbReference type="RefSeq" id="WP_273669694.1">
    <property type="nucleotide sequence ID" value="NZ_JAQQXR010000001.1"/>
</dbReference>
<dbReference type="Gene3D" id="3.40.190.10">
    <property type="entry name" value="Periplasmic binding protein-like II"/>
    <property type="match status" value="2"/>
</dbReference>
<evidence type="ECO:0000256" key="1">
    <source>
        <dbReference type="SAM" id="SignalP"/>
    </source>
</evidence>
<keyword evidence="3" id="KW-1185">Reference proteome</keyword>
<name>A0ABT5JXZ4_9BURK</name>
<sequence length="260" mass="28630">MRLLPALAGLCLPAAAQTVEAFNTYLVGPYMVDTRQGLAQSLVDRLNLKLAPGYRLRLSHMPRIRLDTTELAKGDEFDGAVLFVNPRFVGDVAKTRFLWSKPLFIDCNLVISRESAPLDYAGPASLEGLRFGGVRGYRYLFVDDLVKAGKLQREDSQDELSGLRKVALARLDVTVVPYTIFSYLGADKALSRQLYVAPKPLQCFARHILVGKGSPALLGALNQAIDQLASDRGWRAAQTYFHLDVNMMGGWSADQAADKP</sequence>
<accession>A0ABT5JXZ4</accession>
<dbReference type="Proteomes" id="UP001221208">
    <property type="component" value="Unassembled WGS sequence"/>
</dbReference>
<organism evidence="2 3">
    <name type="scientific">Janthinobacterium fluminis</name>
    <dbReference type="NCBI Taxonomy" id="2987524"/>
    <lineage>
        <taxon>Bacteria</taxon>
        <taxon>Pseudomonadati</taxon>
        <taxon>Pseudomonadota</taxon>
        <taxon>Betaproteobacteria</taxon>
        <taxon>Burkholderiales</taxon>
        <taxon>Oxalobacteraceae</taxon>
        <taxon>Janthinobacterium</taxon>
    </lineage>
</organism>
<dbReference type="SUPFAM" id="SSF53850">
    <property type="entry name" value="Periplasmic binding protein-like II"/>
    <property type="match status" value="1"/>
</dbReference>
<dbReference type="EMBL" id="JAQQXR010000001">
    <property type="protein sequence ID" value="MDC8757045.1"/>
    <property type="molecule type" value="Genomic_DNA"/>
</dbReference>
<feature type="chain" id="PRO_5046507981" evidence="1">
    <location>
        <begin position="22"/>
        <end position="260"/>
    </location>
</feature>
<reference evidence="2 3" key="1">
    <citation type="submission" date="2022-10" db="EMBL/GenBank/DDBJ databases">
        <title>Janthinobacterium sp. hw3 Genome sequencing.</title>
        <authorList>
            <person name="Park S."/>
        </authorList>
    </citation>
    <scope>NUCLEOTIDE SEQUENCE [LARGE SCALE GENOMIC DNA]</scope>
    <source>
        <strain evidence="3">hw3</strain>
    </source>
</reference>
<evidence type="ECO:0000313" key="3">
    <source>
        <dbReference type="Proteomes" id="UP001221208"/>
    </source>
</evidence>